<keyword evidence="2" id="KW-1185">Reference proteome</keyword>
<dbReference type="Proteomes" id="UP000297753">
    <property type="component" value="Unassembled WGS sequence"/>
</dbReference>
<comment type="caution">
    <text evidence="1">The sequence shown here is derived from an EMBL/GenBank/DDBJ whole genome shotgun (WGS) entry which is preliminary data.</text>
</comment>
<dbReference type="RefSeq" id="WP_134835300.1">
    <property type="nucleotide sequence ID" value="NZ_SATR01000012.1"/>
</dbReference>
<protein>
    <submittedName>
        <fullName evidence="1">Uncharacterized protein</fullName>
    </submittedName>
</protein>
<dbReference type="OrthoDB" id="7065440at2"/>
<gene>
    <name evidence="1" type="ORF">ELS82_09645</name>
</gene>
<dbReference type="AlphaFoldDB" id="A0A4Y8WHL0"/>
<evidence type="ECO:0000313" key="2">
    <source>
        <dbReference type="Proteomes" id="UP000297753"/>
    </source>
</evidence>
<dbReference type="EMBL" id="SATR01000012">
    <property type="protein sequence ID" value="TFH91761.1"/>
    <property type="molecule type" value="Genomic_DNA"/>
</dbReference>
<reference evidence="1 2" key="1">
    <citation type="submission" date="2019-01" db="EMBL/GenBank/DDBJ databases">
        <title>Vibrio BEI176 sp. nov, a marine bacterium isolated from China: eastern marignal seas.</title>
        <authorList>
            <person name="Li B."/>
        </authorList>
    </citation>
    <scope>NUCLEOTIDE SEQUENCE [LARGE SCALE GENOMIC DNA]</scope>
    <source>
        <strain evidence="1 2">BEI176</strain>
    </source>
</reference>
<proteinExistence type="predicted"/>
<sequence length="196" mass="22361">MCNAHNHTQPCFCGWGQGRNTSFSFSSGSKPESKTAYTLASSIEPRHKSFVNPNALCPVCKQVVFFYQSPYGGRVFFDDLGKPWQKHPCTDNSWRTVFVPDPEQIKPVKYDKGKFSPMLIHHVKPLNKVLSVLDVDHDGKLFKLYMPTQRLKYKGVSKHSLVMAKVKSLDEKGRTYLLSILDDRGKPFELTATNYR</sequence>
<evidence type="ECO:0000313" key="1">
    <source>
        <dbReference type="EMBL" id="TFH91761.1"/>
    </source>
</evidence>
<organism evidence="1 2">
    <name type="scientific">Vibrio ouci</name>
    <dbReference type="NCBI Taxonomy" id="2499078"/>
    <lineage>
        <taxon>Bacteria</taxon>
        <taxon>Pseudomonadati</taxon>
        <taxon>Pseudomonadota</taxon>
        <taxon>Gammaproteobacteria</taxon>
        <taxon>Vibrionales</taxon>
        <taxon>Vibrionaceae</taxon>
        <taxon>Vibrio</taxon>
    </lineage>
</organism>
<accession>A0A4Y8WHL0</accession>
<name>A0A4Y8WHL0_9VIBR</name>